<keyword evidence="6 8" id="KW-1133">Transmembrane helix</keyword>
<evidence type="ECO:0000256" key="8">
    <source>
        <dbReference type="SAM" id="Phobius"/>
    </source>
</evidence>
<sequence length="551" mass="60558">MRMGIHERARALLKRPLISPELLVWSVAVYAALMLNPAFWRAVTASEALNGFTGATSRVCIALVMVALNVIVVRLLCTRWTIKPVLISFTLITAVLSYFSLQYGVHFDVGMARNILATDASESNQLLTRNLVMGVAWSASFPILVLLFVQVTWRPPLASLLRALGTVAIALVVLVGAAIAGFKDISPLMHNNREMRHLIAPENLLVSFVRVAAKDGLGPYRGPRTVLAPDAILTPGHSTSQRPHALIIVIGETVRAQNWGLNGYSRQTTPRLVTEDVTNFRNVRACGSSTAVSLPCMFSAFGRSNYDEQKIERSESLLHILARAGADVSWRDNQGGCKGVCDGLPFESFRDQQDPALCSSEGCMDQILLKGLQERIASSPGDVVIVLHQLGNHGPSYYQRYPQRLRKFTPDCRSPDIGECTVEEVVNAYDNAILATDEMVAAAIDLLKGVTTHDSALIYLSDHGESLGERNLYLHGLPYAIAPDTQMKVPMLTWLSEGMARWRGLNRPCLERRAREPASHDNLFHSVLGLMQVGSKVYDPRKDVFAGCTKS</sequence>
<accession>A0ABR5EM96</accession>
<evidence type="ECO:0000256" key="2">
    <source>
        <dbReference type="ARBA" id="ARBA00022475"/>
    </source>
</evidence>
<comment type="caution">
    <text evidence="11">The sequence shown here is derived from an EMBL/GenBank/DDBJ whole genome shotgun (WGS) entry which is preliminary data.</text>
</comment>
<proteinExistence type="predicted"/>
<evidence type="ECO:0000256" key="3">
    <source>
        <dbReference type="ARBA" id="ARBA00022519"/>
    </source>
</evidence>
<name>A0ABR5EM96_XANPE</name>
<keyword evidence="4" id="KW-0808">Transferase</keyword>
<evidence type="ECO:0000256" key="7">
    <source>
        <dbReference type="ARBA" id="ARBA00023136"/>
    </source>
</evidence>
<keyword evidence="2" id="KW-1003">Cell membrane</keyword>
<dbReference type="Proteomes" id="UP000035369">
    <property type="component" value="Unassembled WGS sequence"/>
</dbReference>
<dbReference type="Pfam" id="PF08019">
    <property type="entry name" value="EptA_B_N"/>
    <property type="match status" value="1"/>
</dbReference>
<feature type="transmembrane region" description="Helical" evidence="8">
    <location>
        <begin position="55"/>
        <end position="77"/>
    </location>
</feature>
<feature type="domain" description="Sulfatase N-terminal" evidence="9">
    <location>
        <begin position="246"/>
        <end position="533"/>
    </location>
</feature>
<protein>
    <submittedName>
        <fullName evidence="11">Membrane protein</fullName>
    </submittedName>
</protein>
<feature type="transmembrane region" description="Helical" evidence="8">
    <location>
        <begin position="161"/>
        <end position="182"/>
    </location>
</feature>
<keyword evidence="3" id="KW-0997">Cell inner membrane</keyword>
<dbReference type="InterPro" id="IPR012549">
    <property type="entry name" value="EptA-like_N"/>
</dbReference>
<keyword evidence="7 8" id="KW-0472">Membrane</keyword>
<dbReference type="InterPro" id="IPR040423">
    <property type="entry name" value="PEA_transferase"/>
</dbReference>
<evidence type="ECO:0000256" key="1">
    <source>
        <dbReference type="ARBA" id="ARBA00004429"/>
    </source>
</evidence>
<evidence type="ECO:0000259" key="10">
    <source>
        <dbReference type="Pfam" id="PF08019"/>
    </source>
</evidence>
<comment type="subcellular location">
    <subcellularLocation>
        <location evidence="1">Cell inner membrane</location>
        <topology evidence="1">Multi-pass membrane protein</topology>
    </subcellularLocation>
</comment>
<evidence type="ECO:0000259" key="9">
    <source>
        <dbReference type="Pfam" id="PF00884"/>
    </source>
</evidence>
<keyword evidence="12" id="KW-1185">Reference proteome</keyword>
<dbReference type="RefSeq" id="WP_017160749.1">
    <property type="nucleotide sequence ID" value="NZ_JZUX01000028.1"/>
</dbReference>
<feature type="domain" description="Phosphoethanolamine transferase N-terminal" evidence="10">
    <location>
        <begin position="66"/>
        <end position="214"/>
    </location>
</feature>
<dbReference type="CDD" id="cd16017">
    <property type="entry name" value="LptA"/>
    <property type="match status" value="1"/>
</dbReference>
<dbReference type="InterPro" id="IPR017850">
    <property type="entry name" value="Alkaline_phosphatase_core_sf"/>
</dbReference>
<dbReference type="Gene3D" id="3.40.720.10">
    <property type="entry name" value="Alkaline Phosphatase, subunit A"/>
    <property type="match status" value="1"/>
</dbReference>
<reference evidence="11 12" key="1">
    <citation type="submission" date="2015-02" db="EMBL/GenBank/DDBJ databases">
        <title>Whole genome sequencing of multiple isolates of three species of pepper and tomato-infecting xanthomonads reveals genetic diversity in field strains and pinpoints effectors responsible for host specificity.</title>
        <authorList>
            <person name="Schwartz A."/>
            <person name="Dahlbeck D."/>
            <person name="Staskawicz B."/>
            <person name="Bart R."/>
            <person name="Potnis N."/>
            <person name="Minsavage G."/>
            <person name="Timilsina S."/>
            <person name="Goss E."/>
            <person name="Jones J."/>
            <person name="Vallad G."/>
            <person name="Barak J."/>
            <person name="Miller S."/>
            <person name="Ritchie D."/>
            <person name="Martins J.Jr."/>
            <person name="Patane J.S."/>
            <person name="Setubal J.C."/>
        </authorList>
    </citation>
    <scope>NUCLEOTIDE SEQUENCE [LARGE SCALE GENOMIC DNA]</scope>
    <source>
        <strain evidence="11 12">Xp3-15</strain>
    </source>
</reference>
<evidence type="ECO:0000256" key="4">
    <source>
        <dbReference type="ARBA" id="ARBA00022679"/>
    </source>
</evidence>
<evidence type="ECO:0000313" key="12">
    <source>
        <dbReference type="Proteomes" id="UP000035369"/>
    </source>
</evidence>
<dbReference type="InterPro" id="IPR058130">
    <property type="entry name" value="PEA_transf_C"/>
</dbReference>
<evidence type="ECO:0000256" key="5">
    <source>
        <dbReference type="ARBA" id="ARBA00022692"/>
    </source>
</evidence>
<gene>
    <name evidence="11" type="ORF">XP315_20740</name>
</gene>
<keyword evidence="5 8" id="KW-0812">Transmembrane</keyword>
<dbReference type="EMBL" id="JZUY01000051">
    <property type="protein sequence ID" value="KLC01991.1"/>
    <property type="molecule type" value="Genomic_DNA"/>
</dbReference>
<dbReference type="PANTHER" id="PTHR30443:SF0">
    <property type="entry name" value="PHOSPHOETHANOLAMINE TRANSFERASE EPTA"/>
    <property type="match status" value="1"/>
</dbReference>
<dbReference type="InterPro" id="IPR000917">
    <property type="entry name" value="Sulfatase_N"/>
</dbReference>
<evidence type="ECO:0000313" key="11">
    <source>
        <dbReference type="EMBL" id="KLC01991.1"/>
    </source>
</evidence>
<dbReference type="NCBIfam" id="NF028537">
    <property type="entry name" value="P_eth_NH2_trans"/>
    <property type="match status" value="1"/>
</dbReference>
<dbReference type="PANTHER" id="PTHR30443">
    <property type="entry name" value="INNER MEMBRANE PROTEIN"/>
    <property type="match status" value="1"/>
</dbReference>
<feature type="transmembrane region" description="Helical" evidence="8">
    <location>
        <begin position="84"/>
        <end position="101"/>
    </location>
</feature>
<organism evidence="11 12">
    <name type="scientific">Xanthomonas perforans</name>
    <dbReference type="NCBI Taxonomy" id="442694"/>
    <lineage>
        <taxon>Bacteria</taxon>
        <taxon>Pseudomonadati</taxon>
        <taxon>Pseudomonadota</taxon>
        <taxon>Gammaproteobacteria</taxon>
        <taxon>Lysobacterales</taxon>
        <taxon>Lysobacteraceae</taxon>
        <taxon>Xanthomonas</taxon>
    </lineage>
</organism>
<evidence type="ECO:0000256" key="6">
    <source>
        <dbReference type="ARBA" id="ARBA00022989"/>
    </source>
</evidence>
<feature type="transmembrane region" description="Helical" evidence="8">
    <location>
        <begin position="131"/>
        <end position="149"/>
    </location>
</feature>
<dbReference type="Pfam" id="PF00884">
    <property type="entry name" value="Sulfatase"/>
    <property type="match status" value="1"/>
</dbReference>
<feature type="transmembrane region" description="Helical" evidence="8">
    <location>
        <begin position="21"/>
        <end position="43"/>
    </location>
</feature>
<dbReference type="SUPFAM" id="SSF53649">
    <property type="entry name" value="Alkaline phosphatase-like"/>
    <property type="match status" value="1"/>
</dbReference>